<dbReference type="AlphaFoldDB" id="A0A1R3J3R4"/>
<gene>
    <name evidence="1" type="ORF">COLO4_19741</name>
</gene>
<sequence length="107" mass="12132">MVAAPCRSSNLRPIELGSSRFRCHLTPSLNPAMVLSETTLNPSRLAYIEPKFQLSIQWNPPSDESDSKLCYSEHPPLRLHRSNHPKWSWMNELEACTQQVDDAELAG</sequence>
<comment type="caution">
    <text evidence="1">The sequence shown here is derived from an EMBL/GenBank/DDBJ whole genome shotgun (WGS) entry which is preliminary data.</text>
</comment>
<accession>A0A1R3J3R4</accession>
<reference evidence="2" key="1">
    <citation type="submission" date="2013-09" db="EMBL/GenBank/DDBJ databases">
        <title>Corchorus olitorius genome sequencing.</title>
        <authorList>
            <person name="Alam M."/>
            <person name="Haque M.S."/>
            <person name="Islam M.S."/>
            <person name="Emdad E.M."/>
            <person name="Islam M.M."/>
            <person name="Ahmed B."/>
            <person name="Halim A."/>
            <person name="Hossen Q.M.M."/>
            <person name="Hossain M.Z."/>
            <person name="Ahmed R."/>
            <person name="Khan M.M."/>
            <person name="Islam R."/>
            <person name="Rashid M.M."/>
            <person name="Khan S.A."/>
            <person name="Rahman M.S."/>
            <person name="Alam M."/>
            <person name="Yahiya A.S."/>
            <person name="Khan M.S."/>
            <person name="Azam M.S."/>
            <person name="Haque T."/>
            <person name="Lashkar M.Z.H."/>
            <person name="Akhand A.I."/>
            <person name="Morshed G."/>
            <person name="Roy S."/>
            <person name="Uddin K.S."/>
            <person name="Rabeya T."/>
            <person name="Hossain A.S."/>
            <person name="Chowdhury A."/>
            <person name="Snigdha A.R."/>
            <person name="Mortoza M.S."/>
            <person name="Matin S.A."/>
            <person name="Hoque S.M.E."/>
            <person name="Islam M.K."/>
            <person name="Roy D.K."/>
            <person name="Haider R."/>
            <person name="Moosa M.M."/>
            <person name="Elias S.M."/>
            <person name="Hasan A.M."/>
            <person name="Jahan S."/>
            <person name="Shafiuddin M."/>
            <person name="Mahmood N."/>
            <person name="Shommy N.S."/>
        </authorList>
    </citation>
    <scope>NUCLEOTIDE SEQUENCE [LARGE SCALE GENOMIC DNA]</scope>
    <source>
        <strain evidence="2">cv. O-4</strain>
    </source>
</reference>
<proteinExistence type="predicted"/>
<evidence type="ECO:0000313" key="1">
    <source>
        <dbReference type="EMBL" id="OMO89472.1"/>
    </source>
</evidence>
<dbReference type="EMBL" id="AWUE01016759">
    <property type="protein sequence ID" value="OMO89472.1"/>
    <property type="molecule type" value="Genomic_DNA"/>
</dbReference>
<protein>
    <submittedName>
        <fullName evidence="1">Uncharacterized protein</fullName>
    </submittedName>
</protein>
<organism evidence="1 2">
    <name type="scientific">Corchorus olitorius</name>
    <dbReference type="NCBI Taxonomy" id="93759"/>
    <lineage>
        <taxon>Eukaryota</taxon>
        <taxon>Viridiplantae</taxon>
        <taxon>Streptophyta</taxon>
        <taxon>Embryophyta</taxon>
        <taxon>Tracheophyta</taxon>
        <taxon>Spermatophyta</taxon>
        <taxon>Magnoliopsida</taxon>
        <taxon>eudicotyledons</taxon>
        <taxon>Gunneridae</taxon>
        <taxon>Pentapetalae</taxon>
        <taxon>rosids</taxon>
        <taxon>malvids</taxon>
        <taxon>Malvales</taxon>
        <taxon>Malvaceae</taxon>
        <taxon>Grewioideae</taxon>
        <taxon>Apeibeae</taxon>
        <taxon>Corchorus</taxon>
    </lineage>
</organism>
<name>A0A1R3J3R4_9ROSI</name>
<keyword evidence="2" id="KW-1185">Reference proteome</keyword>
<dbReference type="Proteomes" id="UP000187203">
    <property type="component" value="Unassembled WGS sequence"/>
</dbReference>
<evidence type="ECO:0000313" key="2">
    <source>
        <dbReference type="Proteomes" id="UP000187203"/>
    </source>
</evidence>